<dbReference type="CDD" id="cd06558">
    <property type="entry name" value="crotonase-like"/>
    <property type="match status" value="1"/>
</dbReference>
<dbReference type="EC" id="3.1.2.4" evidence="3"/>
<dbReference type="Pfam" id="PF16113">
    <property type="entry name" value="ECH_2"/>
    <property type="match status" value="1"/>
</dbReference>
<evidence type="ECO:0000256" key="2">
    <source>
        <dbReference type="ARBA" id="ARBA00005254"/>
    </source>
</evidence>
<dbReference type="PANTHER" id="PTHR43176:SF3">
    <property type="entry name" value="3-HYDROXYISOBUTYRYL-COA HYDROLASE, MITOCHONDRIAL"/>
    <property type="match status" value="1"/>
</dbReference>
<comment type="similarity">
    <text evidence="2">Belongs to the enoyl-CoA hydratase/isomerase family.</text>
</comment>
<evidence type="ECO:0000256" key="4">
    <source>
        <dbReference type="ARBA" id="ARBA00016714"/>
    </source>
</evidence>
<comment type="catalytic activity">
    <reaction evidence="1">
        <text>3-hydroxy-2-methylpropanoyl-CoA + H2O = 3-hydroxy-2-methylpropanoate + CoA + H(+)</text>
        <dbReference type="Rhea" id="RHEA:20888"/>
        <dbReference type="ChEBI" id="CHEBI:11805"/>
        <dbReference type="ChEBI" id="CHEBI:15377"/>
        <dbReference type="ChEBI" id="CHEBI:15378"/>
        <dbReference type="ChEBI" id="CHEBI:57287"/>
        <dbReference type="ChEBI" id="CHEBI:57340"/>
        <dbReference type="EC" id="3.1.2.4"/>
    </reaction>
</comment>
<protein>
    <recommendedName>
        <fullName evidence="4">3-hydroxyisobutyryl-CoA hydrolase, mitochondrial</fullName>
        <ecNumber evidence="3">3.1.2.4</ecNumber>
    </recommendedName>
    <alternativeName>
        <fullName evidence="7">3-hydroxyisobutyryl-coenzyme A hydrolase</fullName>
    </alternativeName>
</protein>
<evidence type="ECO:0000259" key="8">
    <source>
        <dbReference type="Pfam" id="PF16113"/>
    </source>
</evidence>
<proteinExistence type="inferred from homology"/>
<gene>
    <name evidence="9" type="ORF">MAR_019772</name>
</gene>
<evidence type="ECO:0000256" key="1">
    <source>
        <dbReference type="ARBA" id="ARBA00001709"/>
    </source>
</evidence>
<keyword evidence="10" id="KW-1185">Reference proteome</keyword>
<dbReference type="PANTHER" id="PTHR43176">
    <property type="entry name" value="3-HYDROXYISOBUTYRYL-COA HYDROLASE-RELATED"/>
    <property type="match status" value="1"/>
</dbReference>
<evidence type="ECO:0000313" key="9">
    <source>
        <dbReference type="EMBL" id="WAR04403.1"/>
    </source>
</evidence>
<dbReference type="InterPro" id="IPR032259">
    <property type="entry name" value="HIBYL-CoA-H"/>
</dbReference>
<evidence type="ECO:0000313" key="10">
    <source>
        <dbReference type="Proteomes" id="UP001164746"/>
    </source>
</evidence>
<accession>A0ABY7E6I7</accession>
<reference evidence="9" key="1">
    <citation type="submission" date="2022-11" db="EMBL/GenBank/DDBJ databases">
        <title>Centuries of genome instability and evolution in soft-shell clam transmissible cancer (bioRxiv).</title>
        <authorList>
            <person name="Hart S.F.M."/>
            <person name="Yonemitsu M.A."/>
            <person name="Giersch R.M."/>
            <person name="Beal B.F."/>
            <person name="Arriagada G."/>
            <person name="Davis B.W."/>
            <person name="Ostrander E.A."/>
            <person name="Goff S.P."/>
            <person name="Metzger M.J."/>
        </authorList>
    </citation>
    <scope>NUCLEOTIDE SEQUENCE</scope>
    <source>
        <strain evidence="9">MELC-2E11</strain>
        <tissue evidence="9">Siphon/mantle</tissue>
    </source>
</reference>
<dbReference type="Proteomes" id="UP001164746">
    <property type="component" value="Chromosome 5"/>
</dbReference>
<evidence type="ECO:0000256" key="6">
    <source>
        <dbReference type="ARBA" id="ARBA00024871"/>
    </source>
</evidence>
<evidence type="ECO:0000256" key="5">
    <source>
        <dbReference type="ARBA" id="ARBA00022801"/>
    </source>
</evidence>
<dbReference type="SUPFAM" id="SSF52096">
    <property type="entry name" value="ClpP/crotonase"/>
    <property type="match status" value="1"/>
</dbReference>
<dbReference type="EMBL" id="CP111016">
    <property type="protein sequence ID" value="WAR04403.1"/>
    <property type="molecule type" value="Genomic_DNA"/>
</dbReference>
<sequence length="155" mass="17217">MKKDNIKCQRLAAPYSTSSSIDDEVIVQRIKNSGVLTLNRPKSLNALNLRMIRKMMPDWENDPHMDMVIMKGTGSKAFCAGGDILAVTEAGKVGGDLARDFFKEEYILNNKIGTYLLPYVAIIDGITMGGSTDVLDNEFVLADHMEDINRLFAEN</sequence>
<name>A0ABY7E6I7_MYAAR</name>
<keyword evidence="5" id="KW-0378">Hydrolase</keyword>
<feature type="domain" description="Enoyl-CoA hydratase/isomerase" evidence="8">
    <location>
        <begin position="34"/>
        <end position="130"/>
    </location>
</feature>
<evidence type="ECO:0000256" key="7">
    <source>
        <dbReference type="ARBA" id="ARBA00031181"/>
    </source>
</evidence>
<dbReference type="Gene3D" id="3.90.226.10">
    <property type="entry name" value="2-enoyl-CoA Hydratase, Chain A, domain 1"/>
    <property type="match status" value="1"/>
</dbReference>
<evidence type="ECO:0000256" key="3">
    <source>
        <dbReference type="ARBA" id="ARBA00011915"/>
    </source>
</evidence>
<dbReference type="InterPro" id="IPR029045">
    <property type="entry name" value="ClpP/crotonase-like_dom_sf"/>
</dbReference>
<organism evidence="9 10">
    <name type="scientific">Mya arenaria</name>
    <name type="common">Soft-shell clam</name>
    <dbReference type="NCBI Taxonomy" id="6604"/>
    <lineage>
        <taxon>Eukaryota</taxon>
        <taxon>Metazoa</taxon>
        <taxon>Spiralia</taxon>
        <taxon>Lophotrochozoa</taxon>
        <taxon>Mollusca</taxon>
        <taxon>Bivalvia</taxon>
        <taxon>Autobranchia</taxon>
        <taxon>Heteroconchia</taxon>
        <taxon>Euheterodonta</taxon>
        <taxon>Imparidentia</taxon>
        <taxon>Neoheterodontei</taxon>
        <taxon>Myida</taxon>
        <taxon>Myoidea</taxon>
        <taxon>Myidae</taxon>
        <taxon>Mya</taxon>
    </lineage>
</organism>
<dbReference type="InterPro" id="IPR045004">
    <property type="entry name" value="ECH_dom"/>
</dbReference>
<comment type="function">
    <text evidence="6">Hydrolyzes 3-hydroxyisobutyryl-CoA (HIBYL-CoA), a saline catabolite. Has high activity toward isobutyryl-CoA. Could be an isobutyryl-CoA dehydrogenase that functions in valine catabolism. Also hydrolyzes 3-hydroxypropanoyl-CoA.</text>
</comment>